<accession>A0A1H3PXH8</accession>
<organism evidence="2 3">
    <name type="scientific">Rhodonellum ikkaensis</name>
    <dbReference type="NCBI Taxonomy" id="336829"/>
    <lineage>
        <taxon>Bacteria</taxon>
        <taxon>Pseudomonadati</taxon>
        <taxon>Bacteroidota</taxon>
        <taxon>Cytophagia</taxon>
        <taxon>Cytophagales</taxon>
        <taxon>Cytophagaceae</taxon>
        <taxon>Rhodonellum</taxon>
    </lineage>
</organism>
<protein>
    <submittedName>
        <fullName evidence="2">Glycosyl transferase family 2</fullName>
    </submittedName>
</protein>
<dbReference type="InterPro" id="IPR029044">
    <property type="entry name" value="Nucleotide-diphossugar_trans"/>
</dbReference>
<dbReference type="GO" id="GO:0016740">
    <property type="term" value="F:transferase activity"/>
    <property type="evidence" value="ECO:0007669"/>
    <property type="project" value="UniProtKB-KW"/>
</dbReference>
<dbReference type="Proteomes" id="UP000199663">
    <property type="component" value="Unassembled WGS sequence"/>
</dbReference>
<evidence type="ECO:0000313" key="2">
    <source>
        <dbReference type="EMBL" id="SDZ06002.1"/>
    </source>
</evidence>
<gene>
    <name evidence="2" type="ORF">SAMN05444412_10595</name>
</gene>
<keyword evidence="3" id="KW-1185">Reference proteome</keyword>
<dbReference type="PANTHER" id="PTHR22916">
    <property type="entry name" value="GLYCOSYLTRANSFERASE"/>
    <property type="match status" value="1"/>
</dbReference>
<name>A0A1H3PXH8_9BACT</name>
<dbReference type="EMBL" id="FNQC01000005">
    <property type="protein sequence ID" value="SDZ06002.1"/>
    <property type="molecule type" value="Genomic_DNA"/>
</dbReference>
<proteinExistence type="predicted"/>
<dbReference type="PANTHER" id="PTHR22916:SF3">
    <property type="entry name" value="UDP-GLCNAC:BETAGAL BETA-1,3-N-ACETYLGLUCOSAMINYLTRANSFERASE-LIKE PROTEIN 1"/>
    <property type="match status" value="1"/>
</dbReference>
<dbReference type="Pfam" id="PF00535">
    <property type="entry name" value="Glycos_transf_2"/>
    <property type="match status" value="1"/>
</dbReference>
<dbReference type="Gene3D" id="3.90.550.10">
    <property type="entry name" value="Spore Coat Polysaccharide Biosynthesis Protein SpsA, Chain A"/>
    <property type="match status" value="1"/>
</dbReference>
<dbReference type="InterPro" id="IPR001173">
    <property type="entry name" value="Glyco_trans_2-like"/>
</dbReference>
<reference evidence="2 3" key="1">
    <citation type="submission" date="2016-10" db="EMBL/GenBank/DDBJ databases">
        <authorList>
            <person name="Varghese N."/>
            <person name="Submissions S."/>
        </authorList>
    </citation>
    <scope>NUCLEOTIDE SEQUENCE [LARGE SCALE GENOMIC DNA]</scope>
    <source>
        <strain evidence="2 3">DSM 17997</strain>
    </source>
</reference>
<dbReference type="CDD" id="cd00761">
    <property type="entry name" value="Glyco_tranf_GTA_type"/>
    <property type="match status" value="1"/>
</dbReference>
<sequence length="323" mass="37975">MDNQLVTVAVTTYNSVDFVIETLNSIVNQNYENIELVISDDFSEDGTIEVVEDWLSNETVKRRFSRVKFLKVKENTGISANCNRCIRESSADWIKFIAGDDILLPNCIESNMDFVRQNPDAEVVFSAIKMFEQTFDETHYIKTTPSEYPFNLMNPSFTAGDQWRILLESDRIHYTPSYFFKKQTIIDVGNYDEKNTLVEDYPMWLKLTKSGVKLSYFNEPTVGYRIYKDLNDDTSIPEIFKPSLIAGYDTRKKFAHPDLIKIRIYNEAWNYRISKFFVENGMNKSVSFYPFLYRAMTVYLNPFFYMDAVYRRIFHSLIKKTHN</sequence>
<evidence type="ECO:0000259" key="1">
    <source>
        <dbReference type="Pfam" id="PF00535"/>
    </source>
</evidence>
<keyword evidence="2" id="KW-0808">Transferase</keyword>
<evidence type="ECO:0000313" key="3">
    <source>
        <dbReference type="Proteomes" id="UP000199663"/>
    </source>
</evidence>
<dbReference type="SUPFAM" id="SSF53448">
    <property type="entry name" value="Nucleotide-diphospho-sugar transferases"/>
    <property type="match status" value="1"/>
</dbReference>
<feature type="domain" description="Glycosyltransferase 2-like" evidence="1">
    <location>
        <begin position="7"/>
        <end position="151"/>
    </location>
</feature>
<comment type="caution">
    <text evidence="2">The sequence shown here is derived from an EMBL/GenBank/DDBJ whole genome shotgun (WGS) entry which is preliminary data.</text>
</comment>
<dbReference type="RefSeq" id="WP_019599446.1">
    <property type="nucleotide sequence ID" value="NZ_FNQC01000005.1"/>
</dbReference>